<dbReference type="AlphaFoldDB" id="A0A7N2LLR0"/>
<evidence type="ECO:0000313" key="2">
    <source>
        <dbReference type="Proteomes" id="UP000594261"/>
    </source>
</evidence>
<dbReference type="EMBL" id="LRBV02000005">
    <property type="status" value="NOT_ANNOTATED_CDS"/>
    <property type="molecule type" value="Genomic_DNA"/>
</dbReference>
<accession>A0A7N2LLR0</accession>
<reference evidence="1 2" key="1">
    <citation type="journal article" date="2016" name="G3 (Bethesda)">
        <title>First Draft Assembly and Annotation of the Genome of a California Endemic Oak Quercus lobata Nee (Fagaceae).</title>
        <authorList>
            <person name="Sork V.L."/>
            <person name="Fitz-Gibbon S.T."/>
            <person name="Puiu D."/>
            <person name="Crepeau M."/>
            <person name="Gugger P.F."/>
            <person name="Sherman R."/>
            <person name="Stevens K."/>
            <person name="Langley C.H."/>
            <person name="Pellegrini M."/>
            <person name="Salzberg S.L."/>
        </authorList>
    </citation>
    <scope>NUCLEOTIDE SEQUENCE [LARGE SCALE GENOMIC DNA]</scope>
    <source>
        <strain evidence="1 2">cv. SW786</strain>
    </source>
</reference>
<sequence length="290" mass="33975">MAQRGACGGRLVAIDDVYECNEVAHDAQLEAFFQRTEEWFDALSKQFAALAVENQPQNCHPNPCYVEEEEYFDVEEEDYDIKKEDEYIEKVCVINWDSPPIYDDYPEDFSQEDKIELDKNKVIYIQSEPITHTIDETFDVQRQKVIDFTDYNHRLVQSVCSIVDEFSIDEQSFNLLKLELEHIRRYDFIGVDELLSNFFGNTVNINLERLMENVIDPFWEDFIEQELIEVNKRCERVILNEPVVDLLTYLNKKLDVAVAKARLPSGQNPLHATACLDHCTDGRFHEKENL</sequence>
<organism evidence="1 2">
    <name type="scientific">Quercus lobata</name>
    <name type="common">Valley oak</name>
    <dbReference type="NCBI Taxonomy" id="97700"/>
    <lineage>
        <taxon>Eukaryota</taxon>
        <taxon>Viridiplantae</taxon>
        <taxon>Streptophyta</taxon>
        <taxon>Embryophyta</taxon>
        <taxon>Tracheophyta</taxon>
        <taxon>Spermatophyta</taxon>
        <taxon>Magnoliopsida</taxon>
        <taxon>eudicotyledons</taxon>
        <taxon>Gunneridae</taxon>
        <taxon>Pentapetalae</taxon>
        <taxon>rosids</taxon>
        <taxon>fabids</taxon>
        <taxon>Fagales</taxon>
        <taxon>Fagaceae</taxon>
        <taxon>Quercus</taxon>
    </lineage>
</organism>
<dbReference type="Gramene" id="QL05p008929:mrna">
    <property type="protein sequence ID" value="QL05p008929:mrna"/>
    <property type="gene ID" value="QL05p008929"/>
</dbReference>
<protein>
    <submittedName>
        <fullName evidence="1">Uncharacterized protein</fullName>
    </submittedName>
</protein>
<dbReference type="EnsemblPlants" id="QL05p008929:mrna">
    <property type="protein sequence ID" value="QL05p008929:mrna"/>
    <property type="gene ID" value="QL05p008929"/>
</dbReference>
<evidence type="ECO:0000313" key="1">
    <source>
        <dbReference type="EnsemblPlants" id="QL05p008929:mrna"/>
    </source>
</evidence>
<keyword evidence="2" id="KW-1185">Reference proteome</keyword>
<reference evidence="1" key="2">
    <citation type="submission" date="2021-01" db="UniProtKB">
        <authorList>
            <consortium name="EnsemblPlants"/>
        </authorList>
    </citation>
    <scope>IDENTIFICATION</scope>
</reference>
<proteinExistence type="predicted"/>
<dbReference type="Proteomes" id="UP000594261">
    <property type="component" value="Chromosome 5"/>
</dbReference>
<name>A0A7N2LLR0_QUELO</name>
<dbReference type="InParanoid" id="A0A7N2LLR0"/>